<evidence type="ECO:0000313" key="2">
    <source>
        <dbReference type="Proteomes" id="UP000615455"/>
    </source>
</evidence>
<organism evidence="1 2">
    <name type="scientific">Paenibacillus marchantiophytorum</name>
    <dbReference type="NCBI Taxonomy" id="1619310"/>
    <lineage>
        <taxon>Bacteria</taxon>
        <taxon>Bacillati</taxon>
        <taxon>Bacillota</taxon>
        <taxon>Bacilli</taxon>
        <taxon>Bacillales</taxon>
        <taxon>Paenibacillaceae</taxon>
        <taxon>Paenibacillus</taxon>
    </lineage>
</organism>
<proteinExistence type="predicted"/>
<dbReference type="EMBL" id="BMHE01000081">
    <property type="protein sequence ID" value="GGA15527.1"/>
    <property type="molecule type" value="Genomic_DNA"/>
</dbReference>
<reference evidence="2" key="1">
    <citation type="journal article" date="2019" name="Int. J. Syst. Evol. Microbiol.">
        <title>The Global Catalogue of Microorganisms (GCM) 10K type strain sequencing project: providing services to taxonomists for standard genome sequencing and annotation.</title>
        <authorList>
            <consortium name="The Broad Institute Genomics Platform"/>
            <consortium name="The Broad Institute Genome Sequencing Center for Infectious Disease"/>
            <person name="Wu L."/>
            <person name="Ma J."/>
        </authorList>
    </citation>
    <scope>NUCLEOTIDE SEQUENCE [LARGE SCALE GENOMIC DNA]</scope>
    <source>
        <strain evidence="2">CGMCC 1.15043</strain>
    </source>
</reference>
<protein>
    <submittedName>
        <fullName evidence="1">Uncharacterized protein</fullName>
    </submittedName>
</protein>
<sequence>MTLTGSADFLVSVVAEGVEAFVSAVLEVVVVSALLPQALVNKTISAVIASAELLIFNDFMFFVSLPFDCIFLWKSRSAMG</sequence>
<evidence type="ECO:0000313" key="1">
    <source>
        <dbReference type="EMBL" id="GGA15527.1"/>
    </source>
</evidence>
<accession>A0ABQ1FID6</accession>
<keyword evidence="2" id="KW-1185">Reference proteome</keyword>
<gene>
    <name evidence="1" type="ORF">GCM10008018_70340</name>
</gene>
<name>A0ABQ1FID6_9BACL</name>
<dbReference type="Proteomes" id="UP000615455">
    <property type="component" value="Unassembled WGS sequence"/>
</dbReference>
<comment type="caution">
    <text evidence="1">The sequence shown here is derived from an EMBL/GenBank/DDBJ whole genome shotgun (WGS) entry which is preliminary data.</text>
</comment>